<feature type="transmembrane region" description="Helical" evidence="1">
    <location>
        <begin position="46"/>
        <end position="67"/>
    </location>
</feature>
<keyword evidence="1" id="KW-1133">Transmembrane helix</keyword>
<name>A0A3N1NS80_9GAMM</name>
<organism evidence="2 3">
    <name type="scientific">Marinimicrobium koreense</name>
    <dbReference type="NCBI Taxonomy" id="306545"/>
    <lineage>
        <taxon>Bacteria</taxon>
        <taxon>Pseudomonadati</taxon>
        <taxon>Pseudomonadota</taxon>
        <taxon>Gammaproteobacteria</taxon>
        <taxon>Cellvibrionales</taxon>
        <taxon>Cellvibrionaceae</taxon>
        <taxon>Marinimicrobium</taxon>
    </lineage>
</organism>
<feature type="transmembrane region" description="Helical" evidence="1">
    <location>
        <begin position="73"/>
        <end position="89"/>
    </location>
</feature>
<keyword evidence="1" id="KW-0812">Transmembrane</keyword>
<dbReference type="RefSeq" id="WP_123639370.1">
    <property type="nucleotide sequence ID" value="NZ_RJUK01000003.1"/>
</dbReference>
<comment type="caution">
    <text evidence="2">The sequence shown here is derived from an EMBL/GenBank/DDBJ whole genome shotgun (WGS) entry which is preliminary data.</text>
</comment>
<reference evidence="2 3" key="1">
    <citation type="submission" date="2018-11" db="EMBL/GenBank/DDBJ databases">
        <title>Genomic Encyclopedia of Type Strains, Phase IV (KMG-IV): sequencing the most valuable type-strain genomes for metagenomic binning, comparative biology and taxonomic classification.</title>
        <authorList>
            <person name="Goeker M."/>
        </authorList>
    </citation>
    <scope>NUCLEOTIDE SEQUENCE [LARGE SCALE GENOMIC DNA]</scope>
    <source>
        <strain evidence="2 3">DSM 16974</strain>
    </source>
</reference>
<protein>
    <submittedName>
        <fullName evidence="2">Uncharacterized protein</fullName>
    </submittedName>
</protein>
<evidence type="ECO:0000313" key="2">
    <source>
        <dbReference type="EMBL" id="ROQ18048.1"/>
    </source>
</evidence>
<dbReference type="Proteomes" id="UP000273643">
    <property type="component" value="Unassembled WGS sequence"/>
</dbReference>
<keyword evidence="1" id="KW-0472">Membrane</keyword>
<proteinExistence type="predicted"/>
<accession>A0A3N1NS80</accession>
<gene>
    <name evidence="2" type="ORF">EDC38_3021</name>
</gene>
<evidence type="ECO:0000313" key="3">
    <source>
        <dbReference type="Proteomes" id="UP000273643"/>
    </source>
</evidence>
<dbReference type="EMBL" id="RJUK01000003">
    <property type="protein sequence ID" value="ROQ18048.1"/>
    <property type="molecule type" value="Genomic_DNA"/>
</dbReference>
<dbReference type="OrthoDB" id="5704942at2"/>
<dbReference type="AlphaFoldDB" id="A0A3N1NS80"/>
<sequence length="111" mass="12469">MNVRLLSKHFPQLAELPEKEQAAILQQAHERAYAPERKLTHWRGNIISLVWICAVSLFIALVAGPALGLGRPVTGGIIMVVVLPIFMVLRHRQYVAQLRPEVDAILARTRD</sequence>
<evidence type="ECO:0000256" key="1">
    <source>
        <dbReference type="SAM" id="Phobius"/>
    </source>
</evidence>
<keyword evidence="3" id="KW-1185">Reference proteome</keyword>